<feature type="transmembrane region" description="Helical" evidence="2">
    <location>
        <begin position="95"/>
        <end position="116"/>
    </location>
</feature>
<dbReference type="InterPro" id="IPR026870">
    <property type="entry name" value="Zinc_ribbon_dom"/>
</dbReference>
<evidence type="ECO:0000313" key="5">
    <source>
        <dbReference type="Proteomes" id="UP000440513"/>
    </source>
</evidence>
<evidence type="ECO:0000259" key="3">
    <source>
        <dbReference type="SMART" id="SM01324"/>
    </source>
</evidence>
<keyword evidence="2" id="KW-0812">Transmembrane</keyword>
<keyword evidence="2" id="KW-0472">Membrane</keyword>
<comment type="caution">
    <text evidence="4">The sequence shown here is derived from an EMBL/GenBank/DDBJ whole genome shotgun (WGS) entry which is preliminary data.</text>
</comment>
<organism evidence="4 5">
    <name type="scientific">Oliverpabstia intestinalis</name>
    <dbReference type="NCBI Taxonomy" id="2606633"/>
    <lineage>
        <taxon>Bacteria</taxon>
        <taxon>Bacillati</taxon>
        <taxon>Bacillota</taxon>
        <taxon>Clostridia</taxon>
        <taxon>Lachnospirales</taxon>
        <taxon>Lachnospiraceae</taxon>
        <taxon>Oliverpabstia</taxon>
    </lineage>
</organism>
<feature type="compositionally biased region" description="Acidic residues" evidence="1">
    <location>
        <begin position="75"/>
        <end position="87"/>
    </location>
</feature>
<dbReference type="RefSeq" id="WP_154431937.1">
    <property type="nucleotide sequence ID" value="NZ_VUMS01000008.1"/>
</dbReference>
<feature type="compositionally biased region" description="Low complexity" evidence="1">
    <location>
        <begin position="171"/>
        <end position="208"/>
    </location>
</feature>
<evidence type="ECO:0000256" key="1">
    <source>
        <dbReference type="SAM" id="MobiDB-lite"/>
    </source>
</evidence>
<evidence type="ECO:0000313" key="4">
    <source>
        <dbReference type="EMBL" id="MST66220.1"/>
    </source>
</evidence>
<evidence type="ECO:0000256" key="2">
    <source>
        <dbReference type="SAM" id="Phobius"/>
    </source>
</evidence>
<dbReference type="Pfam" id="PF13240">
    <property type="entry name" value="Zn_Ribbon_1"/>
    <property type="match status" value="1"/>
</dbReference>
<name>A0A7X2TLR3_9FIRM</name>
<feature type="domain" description="YARHG" evidence="3">
    <location>
        <begin position="231"/>
        <end position="316"/>
    </location>
</feature>
<sequence length="322" mass="36552">MFCKYCGNRLEDGDRFCGACGHLVEEKPMQETANEDSYKKQEEKVPRIKKKKPEPEYDNRMTEGMGYGYQMEQHQEDDDDEDEEEWEREEKKEKITFAILGIIIVVLVVAIVFGVVKLVGAGSGDTKKVPQLNEQMKEDMQKIQDRDEKDTEESEDASVADETVKEPETVPPEVTATPEPTQETSPAQEAETTAAPTQQVTPEPTQEAAVQEQHKEAEVNDAETASDTENSDYVIPDSSTRYLTNTDLTGLSEWQIRIARNEIYARHGRIFKSDDLADYFASKSWYTPSVSADQFDNSYLNAIEIENLKLITAYEKAHNLNQ</sequence>
<feature type="region of interest" description="Disordered" evidence="1">
    <location>
        <begin position="29"/>
        <end position="89"/>
    </location>
</feature>
<dbReference type="InterPro" id="IPR038434">
    <property type="entry name" value="YARHG_sf"/>
</dbReference>
<keyword evidence="2" id="KW-1133">Transmembrane helix</keyword>
<accession>A0A7X2TLR3</accession>
<feature type="compositionally biased region" description="Acidic residues" evidence="1">
    <location>
        <begin position="219"/>
        <end position="230"/>
    </location>
</feature>
<feature type="region of interest" description="Disordered" evidence="1">
    <location>
        <begin position="123"/>
        <end position="233"/>
    </location>
</feature>
<dbReference type="SMART" id="SM01324">
    <property type="entry name" value="YARHG"/>
    <property type="match status" value="1"/>
</dbReference>
<dbReference type="Gene3D" id="1.20.58.1690">
    <property type="match status" value="1"/>
</dbReference>
<proteinExistence type="predicted"/>
<feature type="compositionally biased region" description="Basic and acidic residues" evidence="1">
    <location>
        <begin position="135"/>
        <end position="149"/>
    </location>
</feature>
<reference evidence="4 5" key="1">
    <citation type="submission" date="2019-08" db="EMBL/GenBank/DDBJ databases">
        <title>In-depth cultivation of the pig gut microbiome towards novel bacterial diversity and tailored functional studies.</title>
        <authorList>
            <person name="Wylensek D."/>
            <person name="Hitch T.C.A."/>
            <person name="Clavel T."/>
        </authorList>
    </citation>
    <scope>NUCLEOTIDE SEQUENCE [LARGE SCALE GENOMIC DNA]</scope>
    <source>
        <strain evidence="4 5">BSM-380-WT-5A</strain>
    </source>
</reference>
<dbReference type="PANTHER" id="PTHR40038">
    <property type="entry name" value="MEMBRANE-ASSOCIATED PROTEIN TCAA"/>
    <property type="match status" value="1"/>
</dbReference>
<protein>
    <submittedName>
        <fullName evidence="4">YARHG domain-containing protein</fullName>
    </submittedName>
</protein>
<feature type="compositionally biased region" description="Acidic residues" evidence="1">
    <location>
        <begin position="150"/>
        <end position="159"/>
    </location>
</feature>
<dbReference type="EMBL" id="VUMS01000008">
    <property type="protein sequence ID" value="MST66220.1"/>
    <property type="molecule type" value="Genomic_DNA"/>
</dbReference>
<dbReference type="Proteomes" id="UP000440513">
    <property type="component" value="Unassembled WGS sequence"/>
</dbReference>
<gene>
    <name evidence="4" type="ORF">FYJ57_05640</name>
</gene>
<dbReference type="AlphaFoldDB" id="A0A7X2TLR3"/>
<dbReference type="InterPro" id="IPR025582">
    <property type="entry name" value="YARHG_dom"/>
</dbReference>
<feature type="compositionally biased region" description="Basic and acidic residues" evidence="1">
    <location>
        <begin position="36"/>
        <end position="46"/>
    </location>
</feature>
<dbReference type="PANTHER" id="PTHR40038:SF1">
    <property type="entry name" value="MEMBRANE-ASSOCIATED PROTEIN TCAA"/>
    <property type="match status" value="1"/>
</dbReference>
<keyword evidence="5" id="KW-1185">Reference proteome</keyword>
<dbReference type="Pfam" id="PF13308">
    <property type="entry name" value="YARHG"/>
    <property type="match status" value="1"/>
</dbReference>